<protein>
    <recommendedName>
        <fullName evidence="4">DUF721 domain-containing protein</fullName>
    </recommendedName>
</protein>
<dbReference type="RefSeq" id="WP_344626761.1">
    <property type="nucleotide sequence ID" value="NZ_BAAALD010000077.1"/>
</dbReference>
<name>A0ABP4EHN8_9ACTN</name>
<dbReference type="InterPro" id="IPR007922">
    <property type="entry name" value="DciA-like"/>
</dbReference>
<feature type="region of interest" description="Disordered" evidence="1">
    <location>
        <begin position="149"/>
        <end position="183"/>
    </location>
</feature>
<evidence type="ECO:0000313" key="2">
    <source>
        <dbReference type="EMBL" id="GAA1109755.1"/>
    </source>
</evidence>
<dbReference type="Pfam" id="PF05258">
    <property type="entry name" value="DciA"/>
    <property type="match status" value="1"/>
</dbReference>
<evidence type="ECO:0008006" key="4">
    <source>
        <dbReference type="Google" id="ProtNLM"/>
    </source>
</evidence>
<dbReference type="PANTHER" id="PTHR36456:SF1">
    <property type="entry name" value="UPF0232 PROTEIN SCO3875"/>
    <property type="match status" value="1"/>
</dbReference>
<evidence type="ECO:0000313" key="3">
    <source>
        <dbReference type="Proteomes" id="UP001499987"/>
    </source>
</evidence>
<dbReference type="EMBL" id="BAAALD010000077">
    <property type="protein sequence ID" value="GAA1109755.1"/>
    <property type="molecule type" value="Genomic_DNA"/>
</dbReference>
<dbReference type="PANTHER" id="PTHR36456">
    <property type="entry name" value="UPF0232 PROTEIN SCO3875"/>
    <property type="match status" value="1"/>
</dbReference>
<reference evidence="3" key="1">
    <citation type="journal article" date="2019" name="Int. J. Syst. Evol. Microbiol.">
        <title>The Global Catalogue of Microorganisms (GCM) 10K type strain sequencing project: providing services to taxonomists for standard genome sequencing and annotation.</title>
        <authorList>
            <consortium name="The Broad Institute Genomics Platform"/>
            <consortium name="The Broad Institute Genome Sequencing Center for Infectious Disease"/>
            <person name="Wu L."/>
            <person name="Ma J."/>
        </authorList>
    </citation>
    <scope>NUCLEOTIDE SEQUENCE [LARGE SCALE GENOMIC DNA]</scope>
    <source>
        <strain evidence="3">JCM 13002</strain>
    </source>
</reference>
<comment type="caution">
    <text evidence="2">The sequence shown here is derived from an EMBL/GenBank/DDBJ whole genome shotgun (WGS) entry which is preliminary data.</text>
</comment>
<feature type="compositionally biased region" description="Basic and acidic residues" evidence="1">
    <location>
        <begin position="237"/>
        <end position="249"/>
    </location>
</feature>
<dbReference type="Proteomes" id="UP001499987">
    <property type="component" value="Unassembled WGS sequence"/>
</dbReference>
<feature type="region of interest" description="Disordered" evidence="1">
    <location>
        <begin position="29"/>
        <end position="52"/>
    </location>
</feature>
<organism evidence="2 3">
    <name type="scientific">Kitasatospora arboriphila</name>
    <dbReference type="NCBI Taxonomy" id="258052"/>
    <lineage>
        <taxon>Bacteria</taxon>
        <taxon>Bacillati</taxon>
        <taxon>Actinomycetota</taxon>
        <taxon>Actinomycetes</taxon>
        <taxon>Kitasatosporales</taxon>
        <taxon>Streptomycetaceae</taxon>
        <taxon>Kitasatospora</taxon>
    </lineage>
</organism>
<gene>
    <name evidence="2" type="ORF">GCM10009663_59180</name>
</gene>
<evidence type="ECO:0000256" key="1">
    <source>
        <dbReference type="SAM" id="MobiDB-lite"/>
    </source>
</evidence>
<feature type="compositionally biased region" description="Pro residues" evidence="1">
    <location>
        <begin position="290"/>
        <end position="301"/>
    </location>
</feature>
<feature type="region of interest" description="Disordered" evidence="1">
    <location>
        <begin position="223"/>
        <end position="301"/>
    </location>
</feature>
<proteinExistence type="predicted"/>
<accession>A0ABP4EHN8</accession>
<sequence>MTSTADPVPCGADAARTALLAARRAARLHGNAPTKRPTATRQQVARANRDARDPSALTAVMPAMAAAHGWALGTAQGAMRGNWAELVGPEAAAHWFPAGFNTHTRTLRVTCDSPAWATKLRLDQRAVLTRLNSARPDTVRAIDIRVGLTIPSPTPASDSASPAEQKTDRPPTPTTPPLTDNPSYQQLRQQMRDHAIAREVTLDQAAAHLTADRDQWFHGHRGWLREPEEARPTAADETQRPETAARTHAPEQLARHHAALAAARAQRDSTAPLRPGWKPTRHRRRVTPPSMQPQPLKPAPP</sequence>
<keyword evidence="3" id="KW-1185">Reference proteome</keyword>